<dbReference type="Proteomes" id="UP000061348">
    <property type="component" value="Unassembled WGS sequence"/>
</dbReference>
<proteinExistence type="predicted"/>
<protein>
    <submittedName>
        <fullName evidence="1">Uncharacterized protein</fullName>
    </submittedName>
</protein>
<evidence type="ECO:0000313" key="1">
    <source>
        <dbReference type="EMBL" id="KWV86804.1"/>
    </source>
</evidence>
<comment type="caution">
    <text evidence="1">The sequence shown here is derived from an EMBL/GenBank/DDBJ whole genome shotgun (WGS) entry which is preliminary data.</text>
</comment>
<accession>A0A120G771</accession>
<dbReference type="PATRIC" id="fig|294.194.peg.3928"/>
<gene>
    <name evidence="1" type="ORF">PFLmoz3_03541</name>
</gene>
<dbReference type="EMBL" id="LCYA01000087">
    <property type="protein sequence ID" value="KWV86804.1"/>
    <property type="molecule type" value="Genomic_DNA"/>
</dbReference>
<reference evidence="1 2" key="1">
    <citation type="submission" date="2015-05" db="EMBL/GenBank/DDBJ databases">
        <title>A genomic and transcriptomic approach to investigate the blue pigment phenotype in Pseudomonas fluorescens.</title>
        <authorList>
            <person name="Andreani N.A."/>
            <person name="Cardazzo B."/>
        </authorList>
    </citation>
    <scope>NUCLEOTIDE SEQUENCE [LARGE SCALE GENOMIC DNA]</scope>
    <source>
        <strain evidence="1 2">Ps_22</strain>
    </source>
</reference>
<evidence type="ECO:0000313" key="2">
    <source>
        <dbReference type="Proteomes" id="UP000061348"/>
    </source>
</evidence>
<sequence>MAAPAHHDLRLDTRAQRTGVTQQVEHVIGDALGVAQVDTLAIQLVLGVDDVAQGAEQHFAGAGNHFAIDEGIGGGVEQFQTYAAVLLVNTHFKVFVGVEDGLGVVDMRAGIENRQGALAEQGVDAAGTGFAQLLHFTLGQGFEAALGADGGVDDLTLGHSDSLKA</sequence>
<dbReference type="AlphaFoldDB" id="A0A120G771"/>
<name>A0A120G771_PSEFL</name>
<organism evidence="1 2">
    <name type="scientific">Pseudomonas fluorescens</name>
    <dbReference type="NCBI Taxonomy" id="294"/>
    <lineage>
        <taxon>Bacteria</taxon>
        <taxon>Pseudomonadati</taxon>
        <taxon>Pseudomonadota</taxon>
        <taxon>Gammaproteobacteria</taxon>
        <taxon>Pseudomonadales</taxon>
        <taxon>Pseudomonadaceae</taxon>
        <taxon>Pseudomonas</taxon>
    </lineage>
</organism>